<dbReference type="PANTHER" id="PTHR47918">
    <property type="entry name" value="DNA-BINDING PROTEIN FIS"/>
    <property type="match status" value="1"/>
</dbReference>
<dbReference type="SUPFAM" id="SSF46689">
    <property type="entry name" value="Homeodomain-like"/>
    <property type="match status" value="1"/>
</dbReference>
<dbReference type="InterPro" id="IPR009057">
    <property type="entry name" value="Homeodomain-like_sf"/>
</dbReference>
<name>A0A3B1C1S6_9ZZZZ</name>
<dbReference type="GO" id="GO:0006355">
    <property type="term" value="P:regulation of DNA-templated transcription"/>
    <property type="evidence" value="ECO:0007669"/>
    <property type="project" value="InterPro"/>
</dbReference>
<dbReference type="Gene3D" id="1.10.10.60">
    <property type="entry name" value="Homeodomain-like"/>
    <property type="match status" value="1"/>
</dbReference>
<evidence type="ECO:0000256" key="3">
    <source>
        <dbReference type="ARBA" id="ARBA00029540"/>
    </source>
</evidence>
<dbReference type="InterPro" id="IPR050207">
    <property type="entry name" value="Trans_regulatory_Fis"/>
</dbReference>
<reference evidence="5" key="1">
    <citation type="submission" date="2018-06" db="EMBL/GenBank/DDBJ databases">
        <authorList>
            <person name="Zhirakovskaya E."/>
        </authorList>
    </citation>
    <scope>NUCLEOTIDE SEQUENCE</scope>
</reference>
<dbReference type="AlphaFoldDB" id="A0A3B1C1S6"/>
<proteinExistence type="inferred from homology"/>
<dbReference type="Pfam" id="PF02954">
    <property type="entry name" value="HTH_8"/>
    <property type="match status" value="1"/>
</dbReference>
<organism evidence="5">
    <name type="scientific">hydrothermal vent metagenome</name>
    <dbReference type="NCBI Taxonomy" id="652676"/>
    <lineage>
        <taxon>unclassified sequences</taxon>
        <taxon>metagenomes</taxon>
        <taxon>ecological metagenomes</taxon>
    </lineage>
</organism>
<accession>A0A3B1C1S6</accession>
<dbReference type="PANTHER" id="PTHR47918:SF1">
    <property type="entry name" value="DNA-BINDING PROTEIN FIS"/>
    <property type="match status" value="1"/>
</dbReference>
<dbReference type="EMBL" id="UOFZ01000058">
    <property type="protein sequence ID" value="VAX12635.1"/>
    <property type="molecule type" value="Genomic_DNA"/>
</dbReference>
<keyword evidence="2 5" id="KW-0238">DNA-binding</keyword>
<evidence type="ECO:0000313" key="5">
    <source>
        <dbReference type="EMBL" id="VAX12635.1"/>
    </source>
</evidence>
<dbReference type="InterPro" id="IPR002197">
    <property type="entry name" value="HTH_Fis"/>
</dbReference>
<dbReference type="PIRSF" id="PIRSF002097">
    <property type="entry name" value="DNA-binding_Fis"/>
    <property type="match status" value="1"/>
</dbReference>
<evidence type="ECO:0000256" key="2">
    <source>
        <dbReference type="ARBA" id="ARBA00023125"/>
    </source>
</evidence>
<protein>
    <recommendedName>
        <fullName evidence="3">Putative Fis-like DNA-binding protein</fullName>
    </recommendedName>
</protein>
<dbReference type="PRINTS" id="PR01591">
    <property type="entry name" value="DNABINDNGFIS"/>
</dbReference>
<feature type="domain" description="DNA binding HTH" evidence="4">
    <location>
        <begin position="53"/>
        <end position="92"/>
    </location>
</feature>
<comment type="similarity">
    <text evidence="1">Belongs to the transcriptional regulatory Fis family.</text>
</comment>
<evidence type="ECO:0000259" key="4">
    <source>
        <dbReference type="Pfam" id="PF02954"/>
    </source>
</evidence>
<sequence length="97" mass="11234">MTEALIENTVVNLDNNVEEQVHKPLRNCVEDAVEMYLTQLDGHTTTDFYQVVLQEIEEPLLRCVLKYTRGNQSKASEMLGINRGTLRKKLKLYDLHN</sequence>
<dbReference type="InterPro" id="IPR005412">
    <property type="entry name" value="Fis_DNA-bd"/>
</dbReference>
<dbReference type="PRINTS" id="PR01590">
    <property type="entry name" value="HTHFIS"/>
</dbReference>
<dbReference type="GO" id="GO:0043565">
    <property type="term" value="F:sequence-specific DNA binding"/>
    <property type="evidence" value="ECO:0007669"/>
    <property type="project" value="InterPro"/>
</dbReference>
<dbReference type="NCBIfam" id="NF001659">
    <property type="entry name" value="PRK00430.1"/>
    <property type="match status" value="1"/>
</dbReference>
<evidence type="ECO:0000256" key="1">
    <source>
        <dbReference type="ARBA" id="ARBA00008559"/>
    </source>
</evidence>
<gene>
    <name evidence="5" type="ORF">MNBD_GAMMA24-173</name>
</gene>